<sequence length="796" mass="94098">MVVITHEENETSLSVKLLLRGCEGRNYNMFENDHNQLMRKIENIVHENKETLLKLTEETKRPKSEPIKPGLNLVLCGRRGAGKTSAAKTILGRTELHSVSNSSECVKNQGEVCGRWVSLVELPALYGKPHEMVMEESFRCISLCDPEGVHAFILVLPVGPLTDEDKGELETIQNTFSSRVNDFTMILFTLESDPTDPAVVNFIRENRDIQELCQSCGGRYVVVNIKYKRQIPELLDTVVKIRVGGVKCFTKDMFTKAQMEKVGKLKAELQNVKRSSKVDTDNEIQNTDCLRMVLIGKTGSGKSATANTILSNKQFESRASQRSVTRICQKASGDIDGRPVVVVDTPGLFDTTLSADEVKEELVKCINMLSPGPHVFLLVLQIGRFTEEEKVAVEMIKKIFGKKSGSFIIVTFTRGDDLEEKSIERYIEEDCADFVKCLIKDCGNRYHVFNNKDQTNWTQVTELLYKVEAMVKENGGSYYTTEMFQEAETAIQQAVERILKEKEEEMKREREELKRKHEEEMTNIKRKMEEQISKMESERELIENRLKEKEDYINREQEEREREREIREDEDRKRRQQEEIQQMEWELKLETLEKQILESQSKEELSGELENNREELRKEREAWEKERNKWWDNRYKENIQRREQEKIRLQRLKEEYEQEKVEYQKKIKEYSIRIEQKERERQVMENNNFKKLEEMKQKYEEEARNQAEELNDFREKYTKDFEALIEKYDEELKDLRQTYETLMKEREEDKREFTMLHQLSTHKEESLKEELKELQKKKEEEMENIRKKYKHKCIIC</sequence>
<dbReference type="InterPro" id="IPR045058">
    <property type="entry name" value="GIMA/IAN/Toc"/>
</dbReference>
<reference evidence="6" key="2">
    <citation type="submission" date="2025-08" db="UniProtKB">
        <authorList>
            <consortium name="Ensembl"/>
        </authorList>
    </citation>
    <scope>IDENTIFICATION</scope>
</reference>
<organism evidence="6 7">
    <name type="scientific">Anabas testudineus</name>
    <name type="common">Climbing perch</name>
    <name type="synonym">Anthias testudineus</name>
    <dbReference type="NCBI Taxonomy" id="64144"/>
    <lineage>
        <taxon>Eukaryota</taxon>
        <taxon>Metazoa</taxon>
        <taxon>Chordata</taxon>
        <taxon>Craniata</taxon>
        <taxon>Vertebrata</taxon>
        <taxon>Euteleostomi</taxon>
        <taxon>Actinopterygii</taxon>
        <taxon>Neopterygii</taxon>
        <taxon>Teleostei</taxon>
        <taxon>Neoteleostei</taxon>
        <taxon>Acanthomorphata</taxon>
        <taxon>Anabantaria</taxon>
        <taxon>Anabantiformes</taxon>
        <taxon>Anabantoidei</taxon>
        <taxon>Anabantidae</taxon>
        <taxon>Anabas</taxon>
    </lineage>
</organism>
<dbReference type="InterPro" id="IPR027417">
    <property type="entry name" value="P-loop_NTPase"/>
</dbReference>
<evidence type="ECO:0000256" key="2">
    <source>
        <dbReference type="ARBA" id="ARBA00022741"/>
    </source>
</evidence>
<dbReference type="Pfam" id="PF04548">
    <property type="entry name" value="AIG1"/>
    <property type="match status" value="2"/>
</dbReference>
<feature type="domain" description="AIG1-type G" evidence="5">
    <location>
        <begin position="68"/>
        <end position="270"/>
    </location>
</feature>
<accession>A0AAQ6IE72</accession>
<dbReference type="PANTHER" id="PTHR10903:SF170">
    <property type="entry name" value="GTPASE IMAP FAMILY MEMBER 7"/>
    <property type="match status" value="1"/>
</dbReference>
<evidence type="ECO:0000259" key="5">
    <source>
        <dbReference type="PROSITE" id="PS51720"/>
    </source>
</evidence>
<dbReference type="FunFam" id="3.40.50.300:FF:000366">
    <property type="entry name" value="GTPase, IMAP family member 2"/>
    <property type="match status" value="1"/>
</dbReference>
<dbReference type="InterPro" id="IPR006703">
    <property type="entry name" value="G_AIG1"/>
</dbReference>
<proteinExistence type="inferred from homology"/>
<comment type="similarity">
    <text evidence="1">Belongs to the TRAFAC class TrmE-Era-EngA-EngB-Septin-like GTPase superfamily. AIG1/Toc34/Toc159-like paraseptin GTPase family. IAN subfamily.</text>
</comment>
<keyword evidence="3" id="KW-0342">GTP-binding</keyword>
<keyword evidence="2" id="KW-0547">Nucleotide-binding</keyword>
<dbReference type="CDD" id="cd01852">
    <property type="entry name" value="AIG1"/>
    <property type="match status" value="1"/>
</dbReference>
<feature type="coiled-coil region" evidence="4">
    <location>
        <begin position="484"/>
        <end position="791"/>
    </location>
</feature>
<keyword evidence="4" id="KW-0175">Coiled coil</keyword>
<name>A0AAQ6IE72_ANATE</name>
<dbReference type="Gene3D" id="3.40.50.300">
    <property type="entry name" value="P-loop containing nucleotide triphosphate hydrolases"/>
    <property type="match status" value="2"/>
</dbReference>
<dbReference type="Proteomes" id="UP000265040">
    <property type="component" value="Chromosome 9"/>
</dbReference>
<dbReference type="Ensembl" id="ENSATET00000075379.1">
    <property type="protein sequence ID" value="ENSATEP00000072082.1"/>
    <property type="gene ID" value="ENSATEG00000030951.1"/>
</dbReference>
<dbReference type="PROSITE" id="PS51720">
    <property type="entry name" value="G_AIG1"/>
    <property type="match status" value="2"/>
</dbReference>
<dbReference type="AlphaFoldDB" id="A0AAQ6IE72"/>
<reference evidence="6 7" key="1">
    <citation type="submission" date="2021-04" db="EMBL/GenBank/DDBJ databases">
        <authorList>
            <consortium name="Wellcome Sanger Institute Data Sharing"/>
        </authorList>
    </citation>
    <scope>NUCLEOTIDE SEQUENCE [LARGE SCALE GENOMIC DNA]</scope>
</reference>
<evidence type="ECO:0000313" key="7">
    <source>
        <dbReference type="Proteomes" id="UP000265040"/>
    </source>
</evidence>
<dbReference type="GO" id="GO:0005525">
    <property type="term" value="F:GTP binding"/>
    <property type="evidence" value="ECO:0007669"/>
    <property type="project" value="UniProtKB-KW"/>
</dbReference>
<gene>
    <name evidence="6" type="primary">KIF3A</name>
</gene>
<evidence type="ECO:0000256" key="4">
    <source>
        <dbReference type="SAM" id="Coils"/>
    </source>
</evidence>
<dbReference type="SUPFAM" id="SSF52540">
    <property type="entry name" value="P-loop containing nucleoside triphosphate hydrolases"/>
    <property type="match status" value="2"/>
</dbReference>
<evidence type="ECO:0000256" key="1">
    <source>
        <dbReference type="ARBA" id="ARBA00008535"/>
    </source>
</evidence>
<dbReference type="GeneTree" id="ENSGT00940000164100"/>
<evidence type="ECO:0000256" key="3">
    <source>
        <dbReference type="ARBA" id="ARBA00023134"/>
    </source>
</evidence>
<reference evidence="6" key="3">
    <citation type="submission" date="2025-09" db="UniProtKB">
        <authorList>
            <consortium name="Ensembl"/>
        </authorList>
    </citation>
    <scope>IDENTIFICATION</scope>
</reference>
<protein>
    <recommendedName>
        <fullName evidence="5">AIG1-type G domain-containing protein</fullName>
    </recommendedName>
</protein>
<keyword evidence="7" id="KW-1185">Reference proteome</keyword>
<feature type="domain" description="AIG1-type G" evidence="5">
    <location>
        <begin position="287"/>
        <end position="488"/>
    </location>
</feature>
<dbReference type="PANTHER" id="PTHR10903">
    <property type="entry name" value="GTPASE, IMAP FAMILY MEMBER-RELATED"/>
    <property type="match status" value="1"/>
</dbReference>
<evidence type="ECO:0000313" key="6">
    <source>
        <dbReference type="Ensembl" id="ENSATEP00000072082.1"/>
    </source>
</evidence>